<keyword evidence="13" id="KW-1185">Reference proteome</keyword>
<comment type="caution">
    <text evidence="7">Lacks conserved residue(s) required for the propagation of feature annotation.</text>
</comment>
<feature type="domain" description="Glycerol-3-phosphate dehydrogenase NAD-dependent C-terminal" evidence="11">
    <location>
        <begin position="178"/>
        <end position="318"/>
    </location>
</feature>
<evidence type="ECO:0000256" key="9">
    <source>
        <dbReference type="RuleBase" id="RU000439"/>
    </source>
</evidence>
<feature type="binding site" evidence="7">
    <location>
        <position position="138"/>
    </location>
    <ligand>
        <name>NADPH</name>
        <dbReference type="ChEBI" id="CHEBI:57783"/>
    </ligand>
</feature>
<dbReference type="SUPFAM" id="SSF48179">
    <property type="entry name" value="6-phosphogluconate dehydrogenase C-terminal domain-like"/>
    <property type="match status" value="1"/>
</dbReference>
<feature type="binding site" evidence="7">
    <location>
        <position position="279"/>
    </location>
    <ligand>
        <name>NADPH</name>
        <dbReference type="ChEBI" id="CHEBI:57783"/>
    </ligand>
</feature>
<dbReference type="Pfam" id="PF01210">
    <property type="entry name" value="NAD_Gly3P_dh_N"/>
    <property type="match status" value="1"/>
</dbReference>
<feature type="binding site" evidence="7">
    <location>
        <position position="106"/>
    </location>
    <ligand>
        <name>sn-glycerol 3-phosphate</name>
        <dbReference type="ChEBI" id="CHEBI:57597"/>
    </ligand>
</feature>
<dbReference type="Gene3D" id="3.40.50.720">
    <property type="entry name" value="NAD(P)-binding Rossmann-like Domain"/>
    <property type="match status" value="1"/>
</dbReference>
<evidence type="ECO:0000256" key="7">
    <source>
        <dbReference type="HAMAP-Rule" id="MF_00394"/>
    </source>
</evidence>
<evidence type="ECO:0000256" key="6">
    <source>
        <dbReference type="ARBA" id="ARBA00023264"/>
    </source>
</evidence>
<dbReference type="GO" id="GO:0047952">
    <property type="term" value="F:glycerol-3-phosphate dehydrogenase [NAD(P)+] activity"/>
    <property type="evidence" value="ECO:0007669"/>
    <property type="project" value="UniProtKB-EC"/>
</dbReference>
<keyword evidence="7" id="KW-0547">Nucleotide-binding</keyword>
<dbReference type="RefSeq" id="WP_224530676.1">
    <property type="nucleotide sequence ID" value="NZ_JAIUJR010000009.1"/>
</dbReference>
<comment type="caution">
    <text evidence="12">The sequence shown here is derived from an EMBL/GenBank/DDBJ whole genome shotgun (WGS) entry which is preliminary data.</text>
</comment>
<comment type="catalytic activity">
    <reaction evidence="7">
        <text>sn-glycerol 3-phosphate + NAD(+) = dihydroxyacetone phosphate + NADH + H(+)</text>
        <dbReference type="Rhea" id="RHEA:11092"/>
        <dbReference type="ChEBI" id="CHEBI:15378"/>
        <dbReference type="ChEBI" id="CHEBI:57540"/>
        <dbReference type="ChEBI" id="CHEBI:57597"/>
        <dbReference type="ChEBI" id="CHEBI:57642"/>
        <dbReference type="ChEBI" id="CHEBI:57945"/>
        <dbReference type="EC" id="1.1.1.94"/>
    </reaction>
</comment>
<reference evidence="13" key="1">
    <citation type="submission" date="2023-07" db="EMBL/GenBank/DDBJ databases">
        <authorList>
            <person name="Yue Y."/>
        </authorList>
    </citation>
    <scope>NUCLEOTIDE SEQUENCE [LARGE SCALE GENOMIC DNA]</scope>
    <source>
        <strain evidence="13">D23</strain>
    </source>
</reference>
<dbReference type="InterPro" id="IPR036291">
    <property type="entry name" value="NAD(P)-bd_dom_sf"/>
</dbReference>
<name>A0ABS7XVN5_9FLAO</name>
<dbReference type="PANTHER" id="PTHR11728:SF1">
    <property type="entry name" value="GLYCEROL-3-PHOSPHATE DEHYDROGENASE [NAD(+)] 2, CHLOROPLASTIC"/>
    <property type="match status" value="1"/>
</dbReference>
<feature type="binding site" evidence="7">
    <location>
        <position position="242"/>
    </location>
    <ligand>
        <name>sn-glycerol 3-phosphate</name>
        <dbReference type="ChEBI" id="CHEBI:57597"/>
    </ligand>
</feature>
<dbReference type="InterPro" id="IPR013328">
    <property type="entry name" value="6PGD_dom2"/>
</dbReference>
<evidence type="ECO:0000313" key="12">
    <source>
        <dbReference type="EMBL" id="MCA0133544.1"/>
    </source>
</evidence>
<dbReference type="PRINTS" id="PR00077">
    <property type="entry name" value="GPDHDRGNASE"/>
</dbReference>
<dbReference type="HAMAP" id="MF_00394">
    <property type="entry name" value="NAD_Glyc3P_dehydrog"/>
    <property type="match status" value="1"/>
</dbReference>
<keyword evidence="7" id="KW-0963">Cytoplasm</keyword>
<proteinExistence type="inferred from homology"/>
<feature type="binding site" evidence="7">
    <location>
        <position position="49"/>
    </location>
    <ligand>
        <name>NADPH</name>
        <dbReference type="ChEBI" id="CHEBI:57783"/>
    </ligand>
</feature>
<feature type="domain" description="Glycerol-3-phosphate dehydrogenase NAD-dependent N-terminal" evidence="10">
    <location>
        <begin position="6"/>
        <end position="157"/>
    </location>
</feature>
<evidence type="ECO:0000256" key="4">
    <source>
        <dbReference type="ARBA" id="ARBA00023098"/>
    </source>
</evidence>
<dbReference type="InterPro" id="IPR006168">
    <property type="entry name" value="G3P_DH_NAD-dep"/>
</dbReference>
<feature type="binding site" evidence="7">
    <location>
        <position position="134"/>
    </location>
    <ligand>
        <name>sn-glycerol 3-phosphate</name>
        <dbReference type="ChEBI" id="CHEBI:57597"/>
    </ligand>
</feature>
<dbReference type="InterPro" id="IPR006109">
    <property type="entry name" value="G3P_DH_NAD-dep_C"/>
</dbReference>
<evidence type="ECO:0000313" key="13">
    <source>
        <dbReference type="Proteomes" id="UP001198901"/>
    </source>
</evidence>
<dbReference type="InterPro" id="IPR008927">
    <property type="entry name" value="6-PGluconate_DH-like_C_sf"/>
</dbReference>
<comment type="function">
    <text evidence="7">Catalyzes the reduction of the glycolytic intermediate dihydroxyacetone phosphate (DHAP) to sn-glycerol 3-phosphate (G3P), the key precursor for phospholipid synthesis.</text>
</comment>
<feature type="binding site" evidence="7">
    <location>
        <position position="189"/>
    </location>
    <ligand>
        <name>sn-glycerol 3-phosphate</name>
        <dbReference type="ChEBI" id="CHEBI:57597"/>
    </ligand>
</feature>
<feature type="binding site" evidence="7">
    <location>
        <position position="253"/>
    </location>
    <ligand>
        <name>NADPH</name>
        <dbReference type="ChEBI" id="CHEBI:57783"/>
    </ligand>
</feature>
<feature type="active site" description="Proton acceptor" evidence="7">
    <location>
        <position position="189"/>
    </location>
</feature>
<evidence type="ECO:0000259" key="10">
    <source>
        <dbReference type="Pfam" id="PF01210"/>
    </source>
</evidence>
<keyword evidence="6 7" id="KW-1208">Phospholipid metabolism</keyword>
<dbReference type="Pfam" id="PF07479">
    <property type="entry name" value="NAD_Gly3P_dh_C"/>
    <property type="match status" value="1"/>
</dbReference>
<keyword evidence="3 7" id="KW-0560">Oxidoreductase</keyword>
<comment type="catalytic activity">
    <reaction evidence="7 9">
        <text>sn-glycerol 3-phosphate + NADP(+) = dihydroxyacetone phosphate + NADPH + H(+)</text>
        <dbReference type="Rhea" id="RHEA:11096"/>
        <dbReference type="ChEBI" id="CHEBI:15378"/>
        <dbReference type="ChEBI" id="CHEBI:57597"/>
        <dbReference type="ChEBI" id="CHEBI:57642"/>
        <dbReference type="ChEBI" id="CHEBI:57783"/>
        <dbReference type="ChEBI" id="CHEBI:58349"/>
        <dbReference type="EC" id="1.1.1.94"/>
    </reaction>
</comment>
<organism evidence="12 13">
    <name type="scientific">Winogradskyella alexanderae</name>
    <dbReference type="NCBI Taxonomy" id="2877123"/>
    <lineage>
        <taxon>Bacteria</taxon>
        <taxon>Pseudomonadati</taxon>
        <taxon>Bacteroidota</taxon>
        <taxon>Flavobacteriia</taxon>
        <taxon>Flavobacteriales</taxon>
        <taxon>Flavobacteriaceae</taxon>
        <taxon>Winogradskyella</taxon>
    </lineage>
</organism>
<feature type="binding site" evidence="7">
    <location>
        <position position="252"/>
    </location>
    <ligand>
        <name>sn-glycerol 3-phosphate</name>
        <dbReference type="ChEBI" id="CHEBI:57597"/>
    </ligand>
</feature>
<dbReference type="InterPro" id="IPR011128">
    <property type="entry name" value="G3P_DH_NAD-dep_N"/>
</dbReference>
<keyword evidence="2 7" id="KW-0444">Lipid biosynthesis</keyword>
<dbReference type="EMBL" id="JAIUJR010000009">
    <property type="protein sequence ID" value="MCA0133544.1"/>
    <property type="molecule type" value="Genomic_DNA"/>
</dbReference>
<dbReference type="NCBIfam" id="NF009098">
    <property type="entry name" value="PRK12439.1"/>
    <property type="match status" value="1"/>
</dbReference>
<gene>
    <name evidence="7" type="primary">gpsA</name>
    <name evidence="12" type="ORF">LBU54_13185</name>
</gene>
<protein>
    <recommendedName>
        <fullName evidence="7">Glycerol-3-phosphate dehydrogenase [NAD(P)+]</fullName>
        <ecNumber evidence="7">1.1.1.94</ecNumber>
    </recommendedName>
    <alternativeName>
        <fullName evidence="7">NAD(P)(+)-dependent glycerol-3-phosphate dehydrogenase</fullName>
    </alternativeName>
    <alternativeName>
        <fullName evidence="7">NAD(P)H-dependent dihydroxyacetone-phosphate reductase</fullName>
    </alternativeName>
</protein>
<evidence type="ECO:0000256" key="2">
    <source>
        <dbReference type="ARBA" id="ARBA00022516"/>
    </source>
</evidence>
<feature type="binding site" evidence="7">
    <location>
        <position position="13"/>
    </location>
    <ligand>
        <name>NADPH</name>
        <dbReference type="ChEBI" id="CHEBI:57783"/>
    </ligand>
</feature>
<keyword evidence="7 8" id="KW-0520">NAD</keyword>
<dbReference type="PROSITE" id="PS00957">
    <property type="entry name" value="NAD_G3PDH"/>
    <property type="match status" value="1"/>
</dbReference>
<sequence length="333" mass="35571">MKLNFGILGGGSWGTTVASLLAKNNNTILWARNEDTVNEINTRHMNSKYLPGGELNKNLVASNSIEDTVKNADVIVVGIPSQHFRDALKIAKPYIRPWVPIVSLAKGLELDTKKRMTQIIEEELPGHPAGVLTGPNLAKEIHAGQAAAAVIAMVDDTIAKQLQGSFSTGLFRVYTNDDVIGCELGGALKNILAIASGMGDGANAGDNTRAALITRGLSELTRLGKAMGGKGSTFSGLAGMGDLVATCSSSKSRNYQVGFQLGKGKRLEHIIEEMNEVAEGVKTAKVVMELARDYNVDMPISYEVYKVLYEGNTVYDAFNGLLKIESGSEKEPG</sequence>
<comment type="pathway">
    <text evidence="7">Membrane lipid metabolism; glycerophospholipid metabolism.</text>
</comment>
<dbReference type="Proteomes" id="UP001198901">
    <property type="component" value="Unassembled WGS sequence"/>
</dbReference>
<dbReference type="PIRSF" id="PIRSF000114">
    <property type="entry name" value="Glycerol-3-P_dh"/>
    <property type="match status" value="1"/>
</dbReference>
<feature type="binding site" evidence="7">
    <location>
        <position position="253"/>
    </location>
    <ligand>
        <name>sn-glycerol 3-phosphate</name>
        <dbReference type="ChEBI" id="CHEBI:57597"/>
    </ligand>
</feature>
<keyword evidence="4 7" id="KW-0443">Lipid metabolism</keyword>
<feature type="binding site" evidence="7">
    <location>
        <position position="32"/>
    </location>
    <ligand>
        <name>NADPH</name>
        <dbReference type="ChEBI" id="CHEBI:57783"/>
    </ligand>
</feature>
<keyword evidence="5 7" id="KW-0594">Phospholipid biosynthesis</keyword>
<feature type="binding site" evidence="7">
    <location>
        <position position="106"/>
    </location>
    <ligand>
        <name>NADPH</name>
        <dbReference type="ChEBI" id="CHEBI:57783"/>
    </ligand>
</feature>
<evidence type="ECO:0000256" key="3">
    <source>
        <dbReference type="ARBA" id="ARBA00023002"/>
    </source>
</evidence>
<comment type="similarity">
    <text evidence="1 7 8">Belongs to the NAD-dependent glycerol-3-phosphate dehydrogenase family.</text>
</comment>
<dbReference type="Gene3D" id="1.10.1040.10">
    <property type="entry name" value="N-(1-d-carboxylethyl)-l-norvaline Dehydrogenase, domain 2"/>
    <property type="match status" value="1"/>
</dbReference>
<dbReference type="NCBIfam" id="NF000940">
    <property type="entry name" value="PRK00094.1-2"/>
    <property type="match status" value="1"/>
</dbReference>
<evidence type="ECO:0000256" key="1">
    <source>
        <dbReference type="ARBA" id="ARBA00011009"/>
    </source>
</evidence>
<dbReference type="SUPFAM" id="SSF51735">
    <property type="entry name" value="NAD(P)-binding Rossmann-fold domains"/>
    <property type="match status" value="1"/>
</dbReference>
<evidence type="ECO:0000256" key="5">
    <source>
        <dbReference type="ARBA" id="ARBA00023209"/>
    </source>
</evidence>
<evidence type="ECO:0000259" key="11">
    <source>
        <dbReference type="Pfam" id="PF07479"/>
    </source>
</evidence>
<feature type="binding site" evidence="7">
    <location>
        <position position="12"/>
    </location>
    <ligand>
        <name>NADPH</name>
        <dbReference type="ChEBI" id="CHEBI:57783"/>
    </ligand>
</feature>
<accession>A0ABS7XVN5</accession>
<feature type="binding site" evidence="7">
    <location>
        <position position="277"/>
    </location>
    <ligand>
        <name>NADPH</name>
        <dbReference type="ChEBI" id="CHEBI:57783"/>
    </ligand>
</feature>
<dbReference type="PANTHER" id="PTHR11728">
    <property type="entry name" value="GLYCEROL-3-PHOSPHATE DEHYDROGENASE"/>
    <property type="match status" value="1"/>
</dbReference>
<evidence type="ECO:0000256" key="8">
    <source>
        <dbReference type="RuleBase" id="RU000437"/>
    </source>
</evidence>
<feature type="binding site" evidence="7">
    <location>
        <position position="254"/>
    </location>
    <ligand>
        <name>sn-glycerol 3-phosphate</name>
        <dbReference type="ChEBI" id="CHEBI:57597"/>
    </ligand>
</feature>
<keyword evidence="7" id="KW-0521">NADP</keyword>
<comment type="subcellular location">
    <subcellularLocation>
        <location evidence="7">Cytoplasm</location>
    </subcellularLocation>
</comment>
<dbReference type="EC" id="1.1.1.94" evidence="7"/>
<dbReference type="NCBIfam" id="NF000942">
    <property type="entry name" value="PRK00094.1-4"/>
    <property type="match status" value="1"/>
</dbReference>